<keyword evidence="9" id="KW-1185">Reference proteome</keyword>
<dbReference type="STRING" id="1838285.SCAL_001190"/>
<keyword evidence="3 7" id="KW-0375">Hydrogen ion transport</keyword>
<dbReference type="InterPro" id="IPR008218">
    <property type="entry name" value="ATPase_V1-cplx_f_g_su"/>
</dbReference>
<accession>A0A1F2P9V6</accession>
<dbReference type="InterPro" id="IPR022944">
    <property type="entry name" value="ATPase_V1-cplx_fsu_bac/arc"/>
</dbReference>
<dbReference type="EMBL" id="LYOS01000003">
    <property type="protein sequence ID" value="OFV67815.1"/>
    <property type="molecule type" value="Genomic_DNA"/>
</dbReference>
<dbReference type="Gene3D" id="3.40.50.10580">
    <property type="entry name" value="ATPase, V1 complex, subunit F"/>
    <property type="match status" value="1"/>
</dbReference>
<evidence type="ECO:0000313" key="9">
    <source>
        <dbReference type="Proteomes" id="UP000186940"/>
    </source>
</evidence>
<keyword evidence="7" id="KW-1003">Cell membrane</keyword>
<keyword evidence="2 7" id="KW-0813">Transport</keyword>
<evidence type="ECO:0000256" key="7">
    <source>
        <dbReference type="HAMAP-Rule" id="MF_00312"/>
    </source>
</evidence>
<evidence type="ECO:0000256" key="1">
    <source>
        <dbReference type="ARBA" id="ARBA00010148"/>
    </source>
</evidence>
<comment type="function">
    <text evidence="7">Component of the A-type ATP synthase that produces ATP from ADP in the presence of a proton gradient across the membrane.</text>
</comment>
<evidence type="ECO:0000256" key="4">
    <source>
        <dbReference type="ARBA" id="ARBA00023065"/>
    </source>
</evidence>
<sequence>MNITVIADPDTTTGFRLAGITQTWDVINPEDALSIFKELSSDEDCGIIITTERIADGIRDGINEINEKKKGITPIIVEVPDKRGTMVREVDPLRELIRKAIGVEI</sequence>
<dbReference type="Pfam" id="PF01990">
    <property type="entry name" value="ATP-synt_F"/>
    <property type="match status" value="1"/>
</dbReference>
<proteinExistence type="inferred from homology"/>
<gene>
    <name evidence="7" type="primary">atpF</name>
    <name evidence="8" type="ORF">SCAL_001190</name>
</gene>
<evidence type="ECO:0000256" key="6">
    <source>
        <dbReference type="ARBA" id="ARBA00023310"/>
    </source>
</evidence>
<dbReference type="GO" id="GO:0005886">
    <property type="term" value="C:plasma membrane"/>
    <property type="evidence" value="ECO:0007669"/>
    <property type="project" value="UniProtKB-SubCell"/>
</dbReference>
<dbReference type="GO" id="GO:0046961">
    <property type="term" value="F:proton-transporting ATPase activity, rotational mechanism"/>
    <property type="evidence" value="ECO:0007669"/>
    <property type="project" value="InterPro"/>
</dbReference>
<keyword evidence="5 7" id="KW-0472">Membrane</keyword>
<evidence type="ECO:0000256" key="3">
    <source>
        <dbReference type="ARBA" id="ARBA00022781"/>
    </source>
</evidence>
<evidence type="ECO:0000256" key="5">
    <source>
        <dbReference type="ARBA" id="ARBA00023136"/>
    </source>
</evidence>
<protein>
    <recommendedName>
        <fullName evidence="7">A-type ATP synthase subunit F</fullName>
    </recommendedName>
</protein>
<organism evidence="8 9">
    <name type="scientific">Candidatus Syntropharchaeum caldarium</name>
    <dbReference type="NCBI Taxonomy" id="1838285"/>
    <lineage>
        <taxon>Archaea</taxon>
        <taxon>Methanobacteriati</taxon>
        <taxon>Methanobacteriota</taxon>
        <taxon>Stenosarchaea group</taxon>
        <taxon>Methanomicrobia</taxon>
        <taxon>Methanosarcinales</taxon>
        <taxon>ANME-2 cluster</taxon>
        <taxon>Candidatus Syntropharchaeum</taxon>
    </lineage>
</organism>
<reference evidence="8" key="1">
    <citation type="submission" date="2016-05" db="EMBL/GenBank/DDBJ databases">
        <title>Microbial consortia oxidize butane by reversing methanogenesis.</title>
        <authorList>
            <person name="Laso-Perez R."/>
            <person name="Richter M."/>
            <person name="Wegener G."/>
            <person name="Musat F."/>
        </authorList>
    </citation>
    <scope>NUCLEOTIDE SEQUENCE [LARGE SCALE GENOMIC DNA]</scope>
    <source>
        <strain evidence="8">BOX2</strain>
    </source>
</reference>
<dbReference type="AlphaFoldDB" id="A0A1F2P9V6"/>
<dbReference type="GO" id="GO:0042777">
    <property type="term" value="P:proton motive force-driven plasma membrane ATP synthesis"/>
    <property type="evidence" value="ECO:0007669"/>
    <property type="project" value="UniProtKB-UniRule"/>
</dbReference>
<dbReference type="InterPro" id="IPR036906">
    <property type="entry name" value="ATPase_V1_fsu_sf"/>
</dbReference>
<comment type="subunit">
    <text evidence="7">Has multiple subunits with at least A(3), B(3), C, D, E, F, H, I and proteolipid K(x).</text>
</comment>
<dbReference type="GO" id="GO:0046933">
    <property type="term" value="F:proton-transporting ATP synthase activity, rotational mechanism"/>
    <property type="evidence" value="ECO:0007669"/>
    <property type="project" value="UniProtKB-UniRule"/>
</dbReference>
<dbReference type="Proteomes" id="UP000186940">
    <property type="component" value="Unassembled WGS sequence"/>
</dbReference>
<comment type="similarity">
    <text evidence="1 7">Belongs to the V-ATPase F subunit family.</text>
</comment>
<comment type="subcellular location">
    <subcellularLocation>
        <location evidence="7">Cell membrane</location>
        <topology evidence="7">Peripheral membrane protein</topology>
    </subcellularLocation>
</comment>
<evidence type="ECO:0000313" key="8">
    <source>
        <dbReference type="EMBL" id="OFV67815.1"/>
    </source>
</evidence>
<dbReference type="HAMAP" id="MF_00312">
    <property type="entry name" value="ATP_synth_F_arch"/>
    <property type="match status" value="1"/>
</dbReference>
<keyword evidence="6 7" id="KW-0066">ATP synthesis</keyword>
<dbReference type="GO" id="GO:0005524">
    <property type="term" value="F:ATP binding"/>
    <property type="evidence" value="ECO:0007669"/>
    <property type="project" value="UniProtKB-UniRule"/>
</dbReference>
<dbReference type="SUPFAM" id="SSF159468">
    <property type="entry name" value="AtpF-like"/>
    <property type="match status" value="1"/>
</dbReference>
<dbReference type="NCBIfam" id="NF003047">
    <property type="entry name" value="PRK03957.1"/>
    <property type="match status" value="1"/>
</dbReference>
<evidence type="ECO:0000256" key="2">
    <source>
        <dbReference type="ARBA" id="ARBA00022448"/>
    </source>
</evidence>
<comment type="caution">
    <text evidence="8">The sequence shown here is derived from an EMBL/GenBank/DDBJ whole genome shotgun (WGS) entry which is preliminary data.</text>
</comment>
<keyword evidence="4 7" id="KW-0406">Ion transport</keyword>
<name>A0A1F2P9V6_9EURY</name>